<evidence type="ECO:0008006" key="3">
    <source>
        <dbReference type="Google" id="ProtNLM"/>
    </source>
</evidence>
<protein>
    <recommendedName>
        <fullName evidence="3">Secreted protein</fullName>
    </recommendedName>
</protein>
<organism evidence="2">
    <name type="scientific">Calcidiscus leptoporus</name>
    <dbReference type="NCBI Taxonomy" id="127549"/>
    <lineage>
        <taxon>Eukaryota</taxon>
        <taxon>Haptista</taxon>
        <taxon>Haptophyta</taxon>
        <taxon>Prymnesiophyceae</taxon>
        <taxon>Coccolithales</taxon>
        <taxon>Calcidiscaceae</taxon>
        <taxon>Calcidiscus</taxon>
    </lineage>
</organism>
<dbReference type="EMBL" id="HBER01032303">
    <property type="protein sequence ID" value="CAD8540961.1"/>
    <property type="molecule type" value="Transcribed_RNA"/>
</dbReference>
<reference evidence="2" key="1">
    <citation type="submission" date="2021-01" db="EMBL/GenBank/DDBJ databases">
        <authorList>
            <person name="Corre E."/>
            <person name="Pelletier E."/>
            <person name="Niang G."/>
            <person name="Scheremetjew M."/>
            <person name="Finn R."/>
            <person name="Kale V."/>
            <person name="Holt S."/>
            <person name="Cochrane G."/>
            <person name="Meng A."/>
            <person name="Brown T."/>
            <person name="Cohen L."/>
        </authorList>
    </citation>
    <scope>NUCLEOTIDE SEQUENCE</scope>
    <source>
        <strain evidence="2">RCC1130</strain>
    </source>
</reference>
<feature type="chain" id="PRO_5030995239" description="Secreted protein" evidence="1">
    <location>
        <begin position="21"/>
        <end position="128"/>
    </location>
</feature>
<name>A0A7S0J5K1_9EUKA</name>
<feature type="signal peptide" evidence="1">
    <location>
        <begin position="1"/>
        <end position="20"/>
    </location>
</feature>
<dbReference type="AlphaFoldDB" id="A0A7S0J5K1"/>
<proteinExistence type="predicted"/>
<accession>A0A7S0J5K1</accession>
<gene>
    <name evidence="2" type="ORF">CLEP1334_LOCUS16247</name>
</gene>
<evidence type="ECO:0000256" key="1">
    <source>
        <dbReference type="SAM" id="SignalP"/>
    </source>
</evidence>
<evidence type="ECO:0000313" key="2">
    <source>
        <dbReference type="EMBL" id="CAD8540961.1"/>
    </source>
</evidence>
<keyword evidence="1" id="KW-0732">Signal</keyword>
<sequence length="128" mass="14212">MIYQLVLAIVWCICAAGGRCERAGGGAYVCAVRACQEGAWYDSPLPSQAWLRPPMRLLTHLELFEPHLPRVFIFDLASCHCPRARLLCVPSCVDRCKERAVPVGDFRCGRARFEGGSRLEEAVSLLFG</sequence>